<dbReference type="OrthoDB" id="4189323at2"/>
<name>A0A1I2G177_9ACTN</name>
<dbReference type="RefSeq" id="WP_139228873.1">
    <property type="nucleotide sequence ID" value="NZ_FOND01000009.1"/>
</dbReference>
<accession>A0A1I2G177</accession>
<keyword evidence="2" id="KW-1185">Reference proteome</keyword>
<evidence type="ECO:0000313" key="1">
    <source>
        <dbReference type="EMBL" id="SFF11424.1"/>
    </source>
</evidence>
<reference evidence="2" key="1">
    <citation type="submission" date="2016-10" db="EMBL/GenBank/DDBJ databases">
        <authorList>
            <person name="Varghese N."/>
            <person name="Submissions S."/>
        </authorList>
    </citation>
    <scope>NUCLEOTIDE SEQUENCE [LARGE SCALE GENOMIC DNA]</scope>
    <source>
        <strain evidence="2">DSM 46838</strain>
    </source>
</reference>
<proteinExistence type="predicted"/>
<protein>
    <submittedName>
        <fullName evidence="1">Uncharacterized protein</fullName>
    </submittedName>
</protein>
<organism evidence="1 2">
    <name type="scientific">Blastococcus tunisiensis</name>
    <dbReference type="NCBI Taxonomy" id="1798228"/>
    <lineage>
        <taxon>Bacteria</taxon>
        <taxon>Bacillati</taxon>
        <taxon>Actinomycetota</taxon>
        <taxon>Actinomycetes</taxon>
        <taxon>Geodermatophilales</taxon>
        <taxon>Geodermatophilaceae</taxon>
        <taxon>Blastococcus</taxon>
    </lineage>
</organism>
<evidence type="ECO:0000313" key="2">
    <source>
        <dbReference type="Proteomes" id="UP000198589"/>
    </source>
</evidence>
<dbReference type="AlphaFoldDB" id="A0A1I2G177"/>
<dbReference type="EMBL" id="FOND01000009">
    <property type="protein sequence ID" value="SFF11424.1"/>
    <property type="molecule type" value="Genomic_DNA"/>
</dbReference>
<sequence>MKISFDTEHDSFDSVIHAVQAAYGVSYSSNGDAPAAGGGEDDDYLPGKWTRPRLRKLVEWLADSDAAVAMRYIAEHAPAVDLDDVFEHMGAHTGIQDFDGKAMGGRMSAIGFARNAIGGGVTGPYDTDYNSRKYRMDKKVAEALLEEMDAYANA</sequence>
<gene>
    <name evidence="1" type="ORF">SAMN05216574_1093</name>
</gene>
<dbReference type="Proteomes" id="UP000198589">
    <property type="component" value="Unassembled WGS sequence"/>
</dbReference>